<name>A0A2P5DIK5_PARAD</name>
<evidence type="ECO:0000313" key="1">
    <source>
        <dbReference type="EMBL" id="PON73131.1"/>
    </source>
</evidence>
<protein>
    <submittedName>
        <fullName evidence="1">Uncharacterized protein</fullName>
    </submittedName>
</protein>
<dbReference type="EMBL" id="JXTB01000035">
    <property type="protein sequence ID" value="PON73131.1"/>
    <property type="molecule type" value="Genomic_DNA"/>
</dbReference>
<comment type="caution">
    <text evidence="1">The sequence shown here is derived from an EMBL/GenBank/DDBJ whole genome shotgun (WGS) entry which is preliminary data.</text>
</comment>
<gene>
    <name evidence="1" type="ORF">PanWU01x14_059720</name>
</gene>
<accession>A0A2P5DIK5</accession>
<sequence>GASKEATGVHPVEGEGILVVGGVEPHSSDADNAQGEGPTAEFELEALSLENVELVTGCSITQVWLVWPPLPYFLASLLNTNLAFLYPAASRRPVLLLLSHRGAERPCCNGRAEQGHPCHIEGGLRLVLEPG</sequence>
<feature type="non-terminal residue" evidence="1">
    <location>
        <position position="1"/>
    </location>
</feature>
<organism evidence="1 2">
    <name type="scientific">Parasponia andersonii</name>
    <name type="common">Sponia andersonii</name>
    <dbReference type="NCBI Taxonomy" id="3476"/>
    <lineage>
        <taxon>Eukaryota</taxon>
        <taxon>Viridiplantae</taxon>
        <taxon>Streptophyta</taxon>
        <taxon>Embryophyta</taxon>
        <taxon>Tracheophyta</taxon>
        <taxon>Spermatophyta</taxon>
        <taxon>Magnoliopsida</taxon>
        <taxon>eudicotyledons</taxon>
        <taxon>Gunneridae</taxon>
        <taxon>Pentapetalae</taxon>
        <taxon>rosids</taxon>
        <taxon>fabids</taxon>
        <taxon>Rosales</taxon>
        <taxon>Cannabaceae</taxon>
        <taxon>Parasponia</taxon>
    </lineage>
</organism>
<keyword evidence="2" id="KW-1185">Reference proteome</keyword>
<dbReference type="AlphaFoldDB" id="A0A2P5DIK5"/>
<evidence type="ECO:0000313" key="2">
    <source>
        <dbReference type="Proteomes" id="UP000237105"/>
    </source>
</evidence>
<reference evidence="2" key="1">
    <citation type="submission" date="2016-06" db="EMBL/GenBank/DDBJ databases">
        <title>Parallel loss of symbiosis genes in relatives of nitrogen-fixing non-legume Parasponia.</title>
        <authorList>
            <person name="Van Velzen R."/>
            <person name="Holmer R."/>
            <person name="Bu F."/>
            <person name="Rutten L."/>
            <person name="Van Zeijl A."/>
            <person name="Liu W."/>
            <person name="Santuari L."/>
            <person name="Cao Q."/>
            <person name="Sharma T."/>
            <person name="Shen D."/>
            <person name="Roswanjaya Y."/>
            <person name="Wardhani T."/>
            <person name="Kalhor M.S."/>
            <person name="Jansen J."/>
            <person name="Van den Hoogen J."/>
            <person name="Gungor B."/>
            <person name="Hartog M."/>
            <person name="Hontelez J."/>
            <person name="Verver J."/>
            <person name="Yang W.-C."/>
            <person name="Schijlen E."/>
            <person name="Repin R."/>
            <person name="Schilthuizen M."/>
            <person name="Schranz E."/>
            <person name="Heidstra R."/>
            <person name="Miyata K."/>
            <person name="Fedorova E."/>
            <person name="Kohlen W."/>
            <person name="Bisseling T."/>
            <person name="Smit S."/>
            <person name="Geurts R."/>
        </authorList>
    </citation>
    <scope>NUCLEOTIDE SEQUENCE [LARGE SCALE GENOMIC DNA]</scope>
    <source>
        <strain evidence="2">cv. WU1-14</strain>
    </source>
</reference>
<dbReference type="Proteomes" id="UP000237105">
    <property type="component" value="Unassembled WGS sequence"/>
</dbReference>
<proteinExistence type="predicted"/>